<keyword evidence="1" id="KW-0812">Transmembrane</keyword>
<dbReference type="SMART" id="SM00241">
    <property type="entry name" value="ZP"/>
    <property type="match status" value="1"/>
</dbReference>
<sequence length="402" mass="44266">MLLILLIVCRVVQIYSGHGITCHSNRMDIYLEFDESFDGIIFADHAYNDSGCRWEGQHSTQINFSIPIFESNGSYACGIRMLQATGEVTSMLILSPMKHILVDGVTSLQIRCMYVTNDITVTMAGLQIVGMEEQTGIVTGTGSVPALQIQILDGHGIIGDAVRHARVGQPLTLDIVLENTEIYDFYAHSCIAHDGSNNADALVQIIDANGCGIGLSRAIELPVYMTSSSNGNPKHVYIYMYGFQFTSTQFVYFECQIRPCIHSCKRQQCEVNKTALIETTATTITITRTTTAMAITATTTTTTTNILKTTKSAARFRRETQVKVVKLLTILEMMPSGQIYAAKFHSNPKKKLPTSLGTTSSQLSLLIALFITLGSVPTIAIMVCYGIIIHRRQQTLNVQRTI</sequence>
<protein>
    <submittedName>
        <fullName evidence="6">ZP domain-containing protein</fullName>
    </submittedName>
</protein>
<feature type="transmembrane region" description="Helical" evidence="1">
    <location>
        <begin position="363"/>
        <end position="388"/>
    </location>
</feature>
<dbReference type="Pfam" id="PF25301">
    <property type="entry name" value="CUT_C"/>
    <property type="match status" value="1"/>
</dbReference>
<evidence type="ECO:0000256" key="1">
    <source>
        <dbReference type="SAM" id="Phobius"/>
    </source>
</evidence>
<feature type="signal peptide" evidence="2">
    <location>
        <begin position="1"/>
        <end position="17"/>
    </location>
</feature>
<dbReference type="EMBL" id="UZAD01013231">
    <property type="protein sequence ID" value="VDN92635.1"/>
    <property type="molecule type" value="Genomic_DNA"/>
</dbReference>
<reference evidence="6" key="1">
    <citation type="submission" date="2017-02" db="UniProtKB">
        <authorList>
            <consortium name="WormBaseParasite"/>
        </authorList>
    </citation>
    <scope>IDENTIFICATION</scope>
</reference>
<keyword evidence="1" id="KW-1133">Transmembrane helix</keyword>
<dbReference type="InterPro" id="IPR001507">
    <property type="entry name" value="ZP_dom"/>
</dbReference>
<dbReference type="WBParaSite" id="BPAG_0001148701-mRNA-1">
    <property type="protein sequence ID" value="BPAG_0001148701-mRNA-1"/>
    <property type="gene ID" value="BPAG_0001148701"/>
</dbReference>
<dbReference type="AlphaFoldDB" id="A0A0N4TS31"/>
<organism evidence="6">
    <name type="scientific">Brugia pahangi</name>
    <name type="common">Filarial nematode worm</name>
    <dbReference type="NCBI Taxonomy" id="6280"/>
    <lineage>
        <taxon>Eukaryota</taxon>
        <taxon>Metazoa</taxon>
        <taxon>Ecdysozoa</taxon>
        <taxon>Nematoda</taxon>
        <taxon>Chromadorea</taxon>
        <taxon>Rhabditida</taxon>
        <taxon>Spirurina</taxon>
        <taxon>Spiruromorpha</taxon>
        <taxon>Filarioidea</taxon>
        <taxon>Onchocercidae</taxon>
        <taxon>Brugia</taxon>
    </lineage>
</organism>
<evidence type="ECO:0000313" key="5">
    <source>
        <dbReference type="Proteomes" id="UP000278627"/>
    </source>
</evidence>
<keyword evidence="1" id="KW-0472">Membrane</keyword>
<evidence type="ECO:0000313" key="6">
    <source>
        <dbReference type="WBParaSite" id="BPAG_0001148701-mRNA-1"/>
    </source>
</evidence>
<keyword evidence="5" id="KW-1185">Reference proteome</keyword>
<dbReference type="Proteomes" id="UP000278627">
    <property type="component" value="Unassembled WGS sequence"/>
</dbReference>
<reference evidence="4 5" key="2">
    <citation type="submission" date="2018-11" db="EMBL/GenBank/DDBJ databases">
        <authorList>
            <consortium name="Pathogen Informatics"/>
        </authorList>
    </citation>
    <scope>NUCLEOTIDE SEQUENCE [LARGE SCALE GENOMIC DNA]</scope>
</reference>
<dbReference type="PANTHER" id="PTHR46560">
    <property type="entry name" value="CYPHER, ISOFORM B"/>
    <property type="match status" value="1"/>
</dbReference>
<evidence type="ECO:0000259" key="3">
    <source>
        <dbReference type="PROSITE" id="PS51034"/>
    </source>
</evidence>
<dbReference type="Gene3D" id="2.60.40.4100">
    <property type="entry name" value="Zona pellucida, ZP-C domain"/>
    <property type="match status" value="1"/>
</dbReference>
<feature type="chain" id="PRO_5043122227" evidence="2">
    <location>
        <begin position="18"/>
        <end position="402"/>
    </location>
</feature>
<dbReference type="STRING" id="6280.A0A0N4TS31"/>
<dbReference type="InterPro" id="IPR042235">
    <property type="entry name" value="ZP-C_dom"/>
</dbReference>
<dbReference type="PROSITE" id="PS51034">
    <property type="entry name" value="ZP_2"/>
    <property type="match status" value="1"/>
</dbReference>
<accession>A0A0N4TS31</accession>
<feature type="domain" description="ZP" evidence="3">
    <location>
        <begin position="21"/>
        <end position="276"/>
    </location>
</feature>
<evidence type="ECO:0000256" key="2">
    <source>
        <dbReference type="SAM" id="SignalP"/>
    </source>
</evidence>
<dbReference type="PANTHER" id="PTHR46560:SF13">
    <property type="entry name" value="ZP DOMAIN-CONTAINING PROTEIN"/>
    <property type="match status" value="1"/>
</dbReference>
<proteinExistence type="predicted"/>
<keyword evidence="2" id="KW-0732">Signal</keyword>
<name>A0A0N4TS31_BRUPA</name>
<evidence type="ECO:0000313" key="4">
    <source>
        <dbReference type="EMBL" id="VDN92635.1"/>
    </source>
</evidence>
<gene>
    <name evidence="4" type="ORF">BPAG_LOCUS11449</name>
</gene>
<dbReference type="InterPro" id="IPR057475">
    <property type="entry name" value="CUT_C"/>
</dbReference>